<reference evidence="2 3" key="1">
    <citation type="journal article" date="2015" name="Genome Announc.">
        <title>Expanding the biotechnology potential of lactobacilli through comparative genomics of 213 strains and associated genera.</title>
        <authorList>
            <person name="Sun Z."/>
            <person name="Harris H.M."/>
            <person name="McCann A."/>
            <person name="Guo C."/>
            <person name="Argimon S."/>
            <person name="Zhang W."/>
            <person name="Yang X."/>
            <person name="Jeffery I.B."/>
            <person name="Cooney J.C."/>
            <person name="Kagawa T.F."/>
            <person name="Liu W."/>
            <person name="Song Y."/>
            <person name="Salvetti E."/>
            <person name="Wrobel A."/>
            <person name="Rasinkangas P."/>
            <person name="Parkhill J."/>
            <person name="Rea M.C."/>
            <person name="O'Sullivan O."/>
            <person name="Ritari J."/>
            <person name="Douillard F.P."/>
            <person name="Paul Ross R."/>
            <person name="Yang R."/>
            <person name="Briner A.E."/>
            <person name="Felis G.E."/>
            <person name="de Vos W.M."/>
            <person name="Barrangou R."/>
            <person name="Klaenhammer T.R."/>
            <person name="Caufield P.W."/>
            <person name="Cui Y."/>
            <person name="Zhang H."/>
            <person name="O'Toole P.W."/>
        </authorList>
    </citation>
    <scope>NUCLEOTIDE SEQUENCE [LARGE SCALE GENOMIC DNA]</scope>
    <source>
        <strain evidence="2 3">DSM 18390</strain>
    </source>
</reference>
<protein>
    <submittedName>
        <fullName evidence="2">Uncharacterized protein</fullName>
    </submittedName>
</protein>
<dbReference type="PATRIC" id="fig|1423786.4.peg.124"/>
<name>A0A0R1YQC9_9LACO</name>
<proteinExistence type="predicted"/>
<dbReference type="AlphaFoldDB" id="A0A0R1YQC9"/>
<dbReference type="EMBL" id="AZFZ01000010">
    <property type="protein sequence ID" value="KRM44672.1"/>
    <property type="molecule type" value="Genomic_DNA"/>
</dbReference>
<evidence type="ECO:0000256" key="1">
    <source>
        <dbReference type="SAM" id="Phobius"/>
    </source>
</evidence>
<evidence type="ECO:0000313" key="3">
    <source>
        <dbReference type="Proteomes" id="UP000051010"/>
    </source>
</evidence>
<keyword evidence="1" id="KW-0812">Transmembrane</keyword>
<evidence type="ECO:0000313" key="2">
    <source>
        <dbReference type="EMBL" id="KRM44672.1"/>
    </source>
</evidence>
<dbReference type="Proteomes" id="UP000051010">
    <property type="component" value="Unassembled WGS sequence"/>
</dbReference>
<comment type="caution">
    <text evidence="2">The sequence shown here is derived from an EMBL/GenBank/DDBJ whole genome shotgun (WGS) entry which is preliminary data.</text>
</comment>
<keyword evidence="1" id="KW-1133">Transmembrane helix</keyword>
<feature type="transmembrane region" description="Helical" evidence="1">
    <location>
        <begin position="30"/>
        <end position="60"/>
    </location>
</feature>
<accession>A0A0R1YQC9</accession>
<gene>
    <name evidence="2" type="ORF">FD47_GL000125</name>
</gene>
<sequence>MLSQIGDIFAWVYNLAVYLTNKFNKRFGRFLGFFVDFMPITEIFLTLFLVGIFFTIYLLLKLIEDFV</sequence>
<keyword evidence="1" id="KW-0472">Membrane</keyword>
<organism evidence="2 3">
    <name type="scientific">Lentilactobacillus parafarraginis DSM 18390 = JCM 14109</name>
    <dbReference type="NCBI Taxonomy" id="1423786"/>
    <lineage>
        <taxon>Bacteria</taxon>
        <taxon>Bacillati</taxon>
        <taxon>Bacillota</taxon>
        <taxon>Bacilli</taxon>
        <taxon>Lactobacillales</taxon>
        <taxon>Lactobacillaceae</taxon>
        <taxon>Lentilactobacillus</taxon>
    </lineage>
</organism>